<sequence>MASNGAGEGTTVLEAVVVAGRIARLLEDAELVRWASRDCAEGLALLQQVAGHGKKPLGASVSARR</sequence>
<dbReference type="AlphaFoldDB" id="A0A4Y5Z5I0"/>
<dbReference type="RefSeq" id="WP_139982922.1">
    <property type="nucleotide sequence ID" value="NZ_CP041046.1"/>
</dbReference>
<organism evidence="1 2">
    <name type="scientific">Luteibacter pinisoli</name>
    <dbReference type="NCBI Taxonomy" id="2589080"/>
    <lineage>
        <taxon>Bacteria</taxon>
        <taxon>Pseudomonadati</taxon>
        <taxon>Pseudomonadota</taxon>
        <taxon>Gammaproteobacteria</taxon>
        <taxon>Lysobacterales</taxon>
        <taxon>Rhodanobacteraceae</taxon>
        <taxon>Luteibacter</taxon>
    </lineage>
</organism>
<reference evidence="1 2" key="1">
    <citation type="submission" date="2019-06" db="EMBL/GenBank/DDBJ databases">
        <title>A complete genome sequence for Luteibacter pinisoli MAH-14.</title>
        <authorList>
            <person name="Baltrus D.A."/>
        </authorList>
    </citation>
    <scope>NUCLEOTIDE SEQUENCE [LARGE SCALE GENOMIC DNA]</scope>
    <source>
        <strain evidence="1 2">MAH-14</strain>
    </source>
</reference>
<proteinExistence type="predicted"/>
<keyword evidence="2" id="KW-1185">Reference proteome</keyword>
<dbReference type="KEGG" id="lpy:FIV34_11670"/>
<gene>
    <name evidence="1" type="ORF">FIV34_11670</name>
</gene>
<protein>
    <submittedName>
        <fullName evidence="1">Uncharacterized protein</fullName>
    </submittedName>
</protein>
<name>A0A4Y5Z5I0_9GAMM</name>
<evidence type="ECO:0000313" key="2">
    <source>
        <dbReference type="Proteomes" id="UP000316093"/>
    </source>
</evidence>
<evidence type="ECO:0000313" key="1">
    <source>
        <dbReference type="EMBL" id="QDE39819.1"/>
    </source>
</evidence>
<dbReference type="EMBL" id="CP041046">
    <property type="protein sequence ID" value="QDE39819.1"/>
    <property type="molecule type" value="Genomic_DNA"/>
</dbReference>
<accession>A0A4Y5Z5I0</accession>
<dbReference type="Proteomes" id="UP000316093">
    <property type="component" value="Chromosome"/>
</dbReference>